<feature type="domain" description="Protein kinase" evidence="5">
    <location>
        <begin position="30"/>
        <end position="294"/>
    </location>
</feature>
<sequence>MNGSYEELKLVSTKASEEIDDEDLKQAGNYILKTQLGDGRYAIVKECFHMNNEDKRLAIKILNKNLINMVNPNFIKRELLAYQTIKDIEGIPKFYEYFEDNLRAYFVIDYVNGYHIQRELIERQILNNGPVFTNKEKKEIIIKTIDILKKLHSQNVFHGDLKLENILYDSSSGNVFLVDFGCSYCRKDGIIYKKELSGTPGYGPPESLLKSKEPLRLENLDVWGICVVFYYIFTTKYPFGNDGVFPTFDRVQKCKYNRENVDEKILNICDRVFVKNADERVTLEGFLKLVKEFPVD</sequence>
<gene>
    <name evidence="6" type="ORF">EDEG_03071</name>
</gene>
<dbReference type="InParanoid" id="J9DMB9"/>
<proteinExistence type="inferred from homology"/>
<dbReference type="STRING" id="1003232.J9DMB9"/>
<comment type="caution">
    <text evidence="6">The sequence shown here is derived from an EMBL/GenBank/DDBJ whole genome shotgun (WGS) entry which is preliminary data.</text>
</comment>
<reference evidence="6 7" key="1">
    <citation type="submission" date="2011-08" db="EMBL/GenBank/DDBJ databases">
        <authorList>
            <person name="Liu Z.J."/>
            <person name="Shi F.L."/>
            <person name="Lu J.Q."/>
            <person name="Li M."/>
            <person name="Wang Z.L."/>
        </authorList>
    </citation>
    <scope>NUCLEOTIDE SEQUENCE [LARGE SCALE GENOMIC DNA]</scope>
    <source>
        <strain evidence="6 7">USNM 41457</strain>
    </source>
</reference>
<protein>
    <submittedName>
        <fullName evidence="6">Serine/threonine protein kinase</fullName>
    </submittedName>
</protein>
<keyword evidence="6" id="KW-0808">Transferase</keyword>
<accession>J9DMB9</accession>
<evidence type="ECO:0000256" key="4">
    <source>
        <dbReference type="RuleBase" id="RU000304"/>
    </source>
</evidence>
<dbReference type="OrthoDB" id="2186239at2759"/>
<dbReference type="SMART" id="SM00220">
    <property type="entry name" value="S_TKc"/>
    <property type="match status" value="1"/>
</dbReference>
<evidence type="ECO:0000259" key="5">
    <source>
        <dbReference type="PROSITE" id="PS50011"/>
    </source>
</evidence>
<dbReference type="PROSITE" id="PS50011">
    <property type="entry name" value="PROTEIN_KINASE_DOM"/>
    <property type="match status" value="1"/>
</dbReference>
<keyword evidence="2 3" id="KW-0067">ATP-binding</keyword>
<dbReference type="Proteomes" id="UP000003163">
    <property type="component" value="Unassembled WGS sequence"/>
</dbReference>
<dbReference type="PANTHER" id="PTHR24347">
    <property type="entry name" value="SERINE/THREONINE-PROTEIN KINASE"/>
    <property type="match status" value="1"/>
</dbReference>
<evidence type="ECO:0000256" key="1">
    <source>
        <dbReference type="ARBA" id="ARBA00022741"/>
    </source>
</evidence>
<dbReference type="GO" id="GO:0005524">
    <property type="term" value="F:ATP binding"/>
    <property type="evidence" value="ECO:0007669"/>
    <property type="project" value="UniProtKB-UniRule"/>
</dbReference>
<evidence type="ECO:0000313" key="6">
    <source>
        <dbReference type="EMBL" id="EJW02517.1"/>
    </source>
</evidence>
<name>J9DMB9_EDHAE</name>
<evidence type="ECO:0000256" key="3">
    <source>
        <dbReference type="PROSITE-ProRule" id="PRU10141"/>
    </source>
</evidence>
<dbReference type="PROSITE" id="PS00108">
    <property type="entry name" value="PROTEIN_KINASE_ST"/>
    <property type="match status" value="1"/>
</dbReference>
<dbReference type="SUPFAM" id="SSF56112">
    <property type="entry name" value="Protein kinase-like (PK-like)"/>
    <property type="match status" value="1"/>
</dbReference>
<dbReference type="EMBL" id="AFBI03000067">
    <property type="protein sequence ID" value="EJW02517.1"/>
    <property type="molecule type" value="Genomic_DNA"/>
</dbReference>
<keyword evidence="6" id="KW-0418">Kinase</keyword>
<evidence type="ECO:0000256" key="2">
    <source>
        <dbReference type="ARBA" id="ARBA00022840"/>
    </source>
</evidence>
<dbReference type="PROSITE" id="PS00107">
    <property type="entry name" value="PROTEIN_KINASE_ATP"/>
    <property type="match status" value="1"/>
</dbReference>
<dbReference type="InterPro" id="IPR011009">
    <property type="entry name" value="Kinase-like_dom_sf"/>
</dbReference>
<dbReference type="InterPro" id="IPR017441">
    <property type="entry name" value="Protein_kinase_ATP_BS"/>
</dbReference>
<keyword evidence="1 3" id="KW-0547">Nucleotide-binding</keyword>
<organism evidence="6 7">
    <name type="scientific">Edhazardia aedis (strain USNM 41457)</name>
    <name type="common">Microsporidian parasite</name>
    <dbReference type="NCBI Taxonomy" id="1003232"/>
    <lineage>
        <taxon>Eukaryota</taxon>
        <taxon>Fungi</taxon>
        <taxon>Fungi incertae sedis</taxon>
        <taxon>Microsporidia</taxon>
        <taxon>Edhazardia</taxon>
    </lineage>
</organism>
<keyword evidence="4 6" id="KW-0723">Serine/threonine-protein kinase</keyword>
<comment type="similarity">
    <text evidence="4">Belongs to the protein kinase superfamily.</text>
</comment>
<dbReference type="InterPro" id="IPR000719">
    <property type="entry name" value="Prot_kinase_dom"/>
</dbReference>
<dbReference type="Pfam" id="PF00069">
    <property type="entry name" value="Pkinase"/>
    <property type="match status" value="1"/>
</dbReference>
<dbReference type="OMA" id="FFIMEYF"/>
<dbReference type="VEuPathDB" id="MicrosporidiaDB:EDEG_03071"/>
<dbReference type="GO" id="GO:0004674">
    <property type="term" value="F:protein serine/threonine kinase activity"/>
    <property type="evidence" value="ECO:0007669"/>
    <property type="project" value="UniProtKB-KW"/>
</dbReference>
<dbReference type="Gene3D" id="1.10.510.10">
    <property type="entry name" value="Transferase(Phosphotransferase) domain 1"/>
    <property type="match status" value="1"/>
</dbReference>
<feature type="binding site" evidence="3">
    <location>
        <position position="60"/>
    </location>
    <ligand>
        <name>ATP</name>
        <dbReference type="ChEBI" id="CHEBI:30616"/>
    </ligand>
</feature>
<reference evidence="7" key="2">
    <citation type="submission" date="2015-07" db="EMBL/GenBank/DDBJ databases">
        <title>Contrasting host-pathogen interactions and genome evolution in two generalist and specialist microsporidian pathogens of mosquitoes.</title>
        <authorList>
            <consortium name="The Broad Institute Genomics Platform"/>
            <consortium name="The Broad Institute Genome Sequencing Center for Infectious Disease"/>
            <person name="Cuomo C.A."/>
            <person name="Sanscrainte N.D."/>
            <person name="Goldberg J.M."/>
            <person name="Heiman D."/>
            <person name="Young S."/>
            <person name="Zeng Q."/>
            <person name="Becnel J.J."/>
            <person name="Birren B.W."/>
        </authorList>
    </citation>
    <scope>NUCLEOTIDE SEQUENCE [LARGE SCALE GENOMIC DNA]</scope>
    <source>
        <strain evidence="7">USNM 41457</strain>
    </source>
</reference>
<dbReference type="InterPro" id="IPR008271">
    <property type="entry name" value="Ser/Thr_kinase_AS"/>
</dbReference>
<dbReference type="HOGENOM" id="CLU_000288_63_0_1"/>
<keyword evidence="7" id="KW-1185">Reference proteome</keyword>
<dbReference type="AlphaFoldDB" id="J9DMB9"/>
<evidence type="ECO:0000313" key="7">
    <source>
        <dbReference type="Proteomes" id="UP000003163"/>
    </source>
</evidence>
<dbReference type="Gene3D" id="3.30.200.20">
    <property type="entry name" value="Phosphorylase Kinase, domain 1"/>
    <property type="match status" value="1"/>
</dbReference>